<dbReference type="PANTHER" id="PTHR11803:SF58">
    <property type="entry name" value="PROTEIN HMF1-RELATED"/>
    <property type="match status" value="1"/>
</dbReference>
<evidence type="ECO:0000313" key="3">
    <source>
        <dbReference type="Proteomes" id="UP000030351"/>
    </source>
</evidence>
<comment type="similarity">
    <text evidence="1">Belongs to the RutC family.</text>
</comment>
<keyword evidence="3" id="KW-1185">Reference proteome</keyword>
<dbReference type="RefSeq" id="WP_034888349.1">
    <property type="nucleotide sequence ID" value="NZ_JRUQ01000014.1"/>
</dbReference>
<dbReference type="eggNOG" id="COG0251">
    <property type="taxonomic scope" value="Bacteria"/>
</dbReference>
<sequence length="138" mass="15399">MSANVEYINPENTSPAQGLYSNLTKVRAGDLYFISGQLSVGYDGEVVGKGDFDAQFKQVFKNLGDVLTTVGCDFNDVAKFNTYLVASQHIDNFMKNRRELFPSLFATSDYAPNTLLVVDRLVKEDFLIEVEAVARVRD</sequence>
<dbReference type="InterPro" id="IPR035959">
    <property type="entry name" value="RutC-like_sf"/>
</dbReference>
<gene>
    <name evidence="2" type="ORF">NG99_03190</name>
</gene>
<dbReference type="EMBL" id="JRUQ01000014">
    <property type="protein sequence ID" value="KGT95522.1"/>
    <property type="molecule type" value="Genomic_DNA"/>
</dbReference>
<evidence type="ECO:0000256" key="1">
    <source>
        <dbReference type="ARBA" id="ARBA00010552"/>
    </source>
</evidence>
<dbReference type="GO" id="GO:0019239">
    <property type="term" value="F:deaminase activity"/>
    <property type="evidence" value="ECO:0007669"/>
    <property type="project" value="TreeGrafter"/>
</dbReference>
<dbReference type="OrthoDB" id="9809792at2"/>
<accession>A0A0A3Z8Z7</accession>
<dbReference type="InterPro" id="IPR006175">
    <property type="entry name" value="YjgF/YER057c/UK114"/>
</dbReference>
<protein>
    <submittedName>
        <fullName evidence="2">Translation initiation inhibitor</fullName>
    </submittedName>
</protein>
<dbReference type="CDD" id="cd00448">
    <property type="entry name" value="YjgF_YER057c_UK114_family"/>
    <property type="match status" value="1"/>
</dbReference>
<dbReference type="STRING" id="371042.NG99_03190"/>
<dbReference type="PANTHER" id="PTHR11803">
    <property type="entry name" value="2-IMINOBUTANOATE/2-IMINOPROPANOATE DEAMINASE RIDA"/>
    <property type="match status" value="1"/>
</dbReference>
<proteinExistence type="inferred from homology"/>
<comment type="caution">
    <text evidence="2">The sequence shown here is derived from an EMBL/GenBank/DDBJ whole genome shotgun (WGS) entry which is preliminary data.</text>
</comment>
<dbReference type="AlphaFoldDB" id="A0A0A3Z8Z7"/>
<dbReference type="Pfam" id="PF01042">
    <property type="entry name" value="Ribonuc_L-PSP"/>
    <property type="match status" value="1"/>
</dbReference>
<dbReference type="GO" id="GO:0005829">
    <property type="term" value="C:cytosol"/>
    <property type="evidence" value="ECO:0007669"/>
    <property type="project" value="TreeGrafter"/>
</dbReference>
<evidence type="ECO:0000313" key="2">
    <source>
        <dbReference type="EMBL" id="KGT95522.1"/>
    </source>
</evidence>
<dbReference type="Gene3D" id="3.30.1330.40">
    <property type="entry name" value="RutC-like"/>
    <property type="match status" value="1"/>
</dbReference>
<dbReference type="Proteomes" id="UP000030351">
    <property type="component" value="Unassembled WGS sequence"/>
</dbReference>
<dbReference type="SUPFAM" id="SSF55298">
    <property type="entry name" value="YjgF-like"/>
    <property type="match status" value="1"/>
</dbReference>
<organism evidence="2 3">
    <name type="scientific">Erwinia typographi</name>
    <dbReference type="NCBI Taxonomy" id="371042"/>
    <lineage>
        <taxon>Bacteria</taxon>
        <taxon>Pseudomonadati</taxon>
        <taxon>Pseudomonadota</taxon>
        <taxon>Gammaproteobacteria</taxon>
        <taxon>Enterobacterales</taxon>
        <taxon>Erwiniaceae</taxon>
        <taxon>Erwinia</taxon>
    </lineage>
</organism>
<name>A0A0A3Z8Z7_9GAMM</name>
<reference evidence="2 3" key="1">
    <citation type="submission" date="2014-10" db="EMBL/GenBank/DDBJ databases">
        <title>Genome sequence of Erwinia typographi M043b.</title>
        <authorList>
            <person name="Chan K.-G."/>
            <person name="Tan W.-S."/>
        </authorList>
    </citation>
    <scope>NUCLEOTIDE SEQUENCE [LARGE SCALE GENOMIC DNA]</scope>
    <source>
        <strain evidence="2 3">M043b</strain>
    </source>
</reference>